<gene>
    <name evidence="4" type="ORF">CGZ91_05895</name>
    <name evidence="3" type="ORF">CGZ92_09500</name>
</gene>
<protein>
    <recommendedName>
        <fullName evidence="7">DUF2567 domain-containing protein</fullName>
    </recommendedName>
</protein>
<keyword evidence="2" id="KW-0472">Membrane</keyword>
<organism evidence="4 5">
    <name type="scientific">Parenemella sanctibonifatiensis</name>
    <dbReference type="NCBI Taxonomy" id="2016505"/>
    <lineage>
        <taxon>Bacteria</taxon>
        <taxon>Bacillati</taxon>
        <taxon>Actinomycetota</taxon>
        <taxon>Actinomycetes</taxon>
        <taxon>Propionibacteriales</taxon>
        <taxon>Propionibacteriaceae</taxon>
        <taxon>Parenemella</taxon>
    </lineage>
</organism>
<proteinExistence type="predicted"/>
<dbReference type="AlphaFoldDB" id="A0A255EHK7"/>
<evidence type="ECO:0000313" key="3">
    <source>
        <dbReference type="EMBL" id="OYN86560.1"/>
    </source>
</evidence>
<accession>A0A255E5J2</accession>
<keyword evidence="5" id="KW-1185">Reference proteome</keyword>
<evidence type="ECO:0000256" key="2">
    <source>
        <dbReference type="SAM" id="Phobius"/>
    </source>
</evidence>
<feature type="compositionally biased region" description="Low complexity" evidence="1">
    <location>
        <begin position="196"/>
        <end position="220"/>
    </location>
</feature>
<feature type="transmembrane region" description="Helical" evidence="2">
    <location>
        <begin position="66"/>
        <end position="87"/>
    </location>
</feature>
<feature type="transmembrane region" description="Helical" evidence="2">
    <location>
        <begin position="12"/>
        <end position="34"/>
    </location>
</feature>
<evidence type="ECO:0000313" key="6">
    <source>
        <dbReference type="Proteomes" id="UP000216533"/>
    </source>
</evidence>
<evidence type="ECO:0000256" key="1">
    <source>
        <dbReference type="SAM" id="MobiDB-lite"/>
    </source>
</evidence>
<feature type="transmembrane region" description="Helical" evidence="2">
    <location>
        <begin position="142"/>
        <end position="164"/>
    </location>
</feature>
<dbReference type="Proteomes" id="UP000216300">
    <property type="component" value="Unassembled WGS sequence"/>
</dbReference>
<reference evidence="5 6" key="1">
    <citation type="submission" date="2017-07" db="EMBL/GenBank/DDBJ databases">
        <title>Draft whole genome sequences of clinical Proprionibacteriaceae strains.</title>
        <authorList>
            <person name="Bernier A.-M."/>
            <person name="Bernard K."/>
            <person name="Domingo M.-C."/>
        </authorList>
    </citation>
    <scope>NUCLEOTIDE SEQUENCE [LARGE SCALE GENOMIC DNA]</scope>
    <source>
        <strain evidence="4 5">NML 150081</strain>
        <strain evidence="3 6">NML 160184</strain>
    </source>
</reference>
<evidence type="ECO:0008006" key="7">
    <source>
        <dbReference type="Google" id="ProtNLM"/>
    </source>
</evidence>
<name>A0A255EHK7_9ACTN</name>
<dbReference type="Proteomes" id="UP000216533">
    <property type="component" value="Unassembled WGS sequence"/>
</dbReference>
<feature type="region of interest" description="Disordered" evidence="1">
    <location>
        <begin position="168"/>
        <end position="241"/>
    </location>
</feature>
<keyword evidence="2" id="KW-1133">Transmembrane helix</keyword>
<sequence>MPEQLTRGRRSRLQWGGVFASLVLFVGALGGLTWRLVSPLPSYTVSTDYSAWTTERGLAAQFGADAWFAAIGLLTGIGLGLVAWRWFHRLGWPVALIGFASATAAALICWAMGTLLDPPDFATRLAEAAPGDQVPIDLELSAYSALAVWPTGAMLVILLASALMPDPEDPGSRRLSTGDTDEQADQDGRVLRASNATSPRSPTRPESASPASAPESPLPSGQESPAAPHVPPIDSRHDQNP</sequence>
<dbReference type="EMBL" id="NMVI01000018">
    <property type="protein sequence ID" value="OYN86560.1"/>
    <property type="molecule type" value="Genomic_DNA"/>
</dbReference>
<evidence type="ECO:0000313" key="4">
    <source>
        <dbReference type="EMBL" id="OYN91004.1"/>
    </source>
</evidence>
<feature type="transmembrane region" description="Helical" evidence="2">
    <location>
        <begin position="94"/>
        <end position="113"/>
    </location>
</feature>
<evidence type="ECO:0000313" key="5">
    <source>
        <dbReference type="Proteomes" id="UP000216300"/>
    </source>
</evidence>
<dbReference type="EMBL" id="NMVJ01000006">
    <property type="protein sequence ID" value="OYN91004.1"/>
    <property type="molecule type" value="Genomic_DNA"/>
</dbReference>
<dbReference type="OrthoDB" id="3831168at2"/>
<dbReference type="RefSeq" id="WP_094451127.1">
    <property type="nucleotide sequence ID" value="NZ_NMVI01000018.1"/>
</dbReference>
<accession>A0A255EHK7</accession>
<keyword evidence="2" id="KW-0812">Transmembrane</keyword>
<comment type="caution">
    <text evidence="4">The sequence shown here is derived from an EMBL/GenBank/DDBJ whole genome shotgun (WGS) entry which is preliminary data.</text>
</comment>